<keyword evidence="6" id="KW-0479">Metal-binding</keyword>
<evidence type="ECO:0000256" key="6">
    <source>
        <dbReference type="ARBA" id="ARBA00022723"/>
    </source>
</evidence>
<dbReference type="CDD" id="cd02803">
    <property type="entry name" value="OYE_like_FMN_family"/>
    <property type="match status" value="1"/>
</dbReference>
<evidence type="ECO:0000256" key="3">
    <source>
        <dbReference type="ARBA" id="ARBA00011048"/>
    </source>
</evidence>
<sequence>MPYEHLFAPGKIGNVEIKNRIVMPPMMLGFGQFDGTPTEAMMEYYEARARGGTGLIVSEITRVNDFSGASAFAQLAISHDYQIKPLAEMTARLHRHGAKFFVQLHHPGRQNLGLMVGTVPVSIAAERVLGKTFDRLFYKAAPHLMPFMKKDVFLKTVSPSACDRAYSADSANRALTVKEIHKLVQQFIAGAVRVQKAGADGVMLHAAHGYLFQQFLSPYTNRRTDEYGGSLENRMRFLLEVLTGIKASCGSSFPVIVRLSVDECYRMIGREGVGYTLDDGVEMAKRLEQAGADAIDVSSAGYDTYNYWLEPTSFAPGWRKYMAAAVKKAVRVPVLAANLIRSPEQAEAQLREGIQDFVCLGRPHIADPQWANKAKAGKPEEIKRCICCLYCMESMQHNAFYGGHAGCSVNPQLGHEADILNCDGNGRTVVIVGAGAAGLTAAETLGRRGFTPIVLEKESEPGGQLQLASKPPHKEKIGWCIADLVHAAKKHGARILYNTEATPERIASYSPYAVFVATGAQSVRPGSIPGTDRKTVCTAEEVLSGRVKLRNKTVALIGSGMTGLETAELLCEAGNRVTLVEMADCVAPGTWMQHIDDCMPRLLAHGVKVLTGHKLCSIGAEAVELQKTATGETVFLLADQTVLSLGVRSEQRLYARICSEFPRVVLLGDAKKPGRIADATRAGYEAAKALR</sequence>
<proteinExistence type="inferred from homology"/>
<feature type="domain" description="NADH:flavin oxidoreductase/NADH oxidase N-terminal" evidence="10">
    <location>
        <begin position="6"/>
        <end position="380"/>
    </location>
</feature>
<evidence type="ECO:0000256" key="7">
    <source>
        <dbReference type="ARBA" id="ARBA00023002"/>
    </source>
</evidence>
<evidence type="ECO:0000313" key="13">
    <source>
        <dbReference type="Proteomes" id="UP000824071"/>
    </source>
</evidence>
<comment type="caution">
    <text evidence="12">The sequence shown here is derived from an EMBL/GenBank/DDBJ whole genome shotgun (WGS) entry which is preliminary data.</text>
</comment>
<keyword evidence="8" id="KW-0408">Iron</keyword>
<dbReference type="InterPro" id="IPR036188">
    <property type="entry name" value="FAD/NAD-bd_sf"/>
</dbReference>
<reference evidence="12" key="1">
    <citation type="submission" date="2020-10" db="EMBL/GenBank/DDBJ databases">
        <authorList>
            <person name="Gilroy R."/>
        </authorList>
    </citation>
    <scope>NUCLEOTIDE SEQUENCE</scope>
    <source>
        <strain evidence="12">ChiGjej1B1-19959</strain>
    </source>
</reference>
<dbReference type="Gene3D" id="3.40.50.720">
    <property type="entry name" value="NAD(P)-binding Rossmann-like Domain"/>
    <property type="match status" value="1"/>
</dbReference>
<gene>
    <name evidence="12" type="ORF">IAC53_00020</name>
</gene>
<dbReference type="EMBL" id="DVMW01000001">
    <property type="protein sequence ID" value="HIU34988.1"/>
    <property type="molecule type" value="Genomic_DNA"/>
</dbReference>
<keyword evidence="7" id="KW-0560">Oxidoreductase</keyword>
<keyword evidence="5" id="KW-0288">FMN</keyword>
<accession>A0A9D1ID15</accession>
<evidence type="ECO:0000256" key="9">
    <source>
        <dbReference type="ARBA" id="ARBA00023014"/>
    </source>
</evidence>
<comment type="similarity">
    <text evidence="3">In the N-terminal section; belongs to the NADH:flavin oxidoreductase/NADH oxidase family.</text>
</comment>
<keyword evidence="4" id="KW-0285">Flavoprotein</keyword>
<evidence type="ECO:0000256" key="4">
    <source>
        <dbReference type="ARBA" id="ARBA00022630"/>
    </source>
</evidence>
<dbReference type="PANTHER" id="PTHR42917">
    <property type="entry name" value="2,4-DIENOYL-COA REDUCTASE"/>
    <property type="match status" value="1"/>
</dbReference>
<evidence type="ECO:0000256" key="5">
    <source>
        <dbReference type="ARBA" id="ARBA00022643"/>
    </source>
</evidence>
<dbReference type="PRINTS" id="PR00368">
    <property type="entry name" value="FADPNR"/>
</dbReference>
<evidence type="ECO:0000313" key="12">
    <source>
        <dbReference type="EMBL" id="HIU34988.1"/>
    </source>
</evidence>
<evidence type="ECO:0000256" key="8">
    <source>
        <dbReference type="ARBA" id="ARBA00023004"/>
    </source>
</evidence>
<dbReference type="SUPFAM" id="SSF51905">
    <property type="entry name" value="FAD/NAD(P)-binding domain"/>
    <property type="match status" value="1"/>
</dbReference>
<dbReference type="GO" id="GO:0046872">
    <property type="term" value="F:metal ion binding"/>
    <property type="evidence" value="ECO:0007669"/>
    <property type="project" value="UniProtKB-KW"/>
</dbReference>
<dbReference type="Gene3D" id="3.50.50.60">
    <property type="entry name" value="FAD/NAD(P)-binding domain"/>
    <property type="match status" value="1"/>
</dbReference>
<reference evidence="12" key="2">
    <citation type="journal article" date="2021" name="PeerJ">
        <title>Extensive microbial diversity within the chicken gut microbiome revealed by metagenomics and culture.</title>
        <authorList>
            <person name="Gilroy R."/>
            <person name="Ravi A."/>
            <person name="Getino M."/>
            <person name="Pursley I."/>
            <person name="Horton D.L."/>
            <person name="Alikhan N.F."/>
            <person name="Baker D."/>
            <person name="Gharbi K."/>
            <person name="Hall N."/>
            <person name="Watson M."/>
            <person name="Adriaenssens E.M."/>
            <person name="Foster-Nyarko E."/>
            <person name="Jarju S."/>
            <person name="Secka A."/>
            <person name="Antonio M."/>
            <person name="Oren A."/>
            <person name="Chaudhuri R.R."/>
            <person name="La Ragione R."/>
            <person name="Hildebrand F."/>
            <person name="Pallen M.J."/>
        </authorList>
    </citation>
    <scope>NUCLEOTIDE SEQUENCE</scope>
    <source>
        <strain evidence="12">ChiGjej1B1-19959</strain>
    </source>
</reference>
<name>A0A9D1ID15_9FIRM</name>
<keyword evidence="9" id="KW-0411">Iron-sulfur</keyword>
<evidence type="ECO:0000259" key="11">
    <source>
        <dbReference type="Pfam" id="PF07992"/>
    </source>
</evidence>
<dbReference type="PRINTS" id="PR00469">
    <property type="entry name" value="PNDRDTASEII"/>
</dbReference>
<feature type="domain" description="FAD/NAD(P)-binding" evidence="11">
    <location>
        <begin position="428"/>
        <end position="654"/>
    </location>
</feature>
<dbReference type="SUPFAM" id="SSF51395">
    <property type="entry name" value="FMN-linked oxidoreductases"/>
    <property type="match status" value="1"/>
</dbReference>
<organism evidence="12 13">
    <name type="scientific">Candidatus Fimenecus excrementigallinarum</name>
    <dbReference type="NCBI Taxonomy" id="2840816"/>
    <lineage>
        <taxon>Bacteria</taxon>
        <taxon>Bacillati</taxon>
        <taxon>Bacillota</taxon>
        <taxon>Clostridia</taxon>
        <taxon>Candidatus Fimenecus</taxon>
    </lineage>
</organism>
<comment type="cofactor">
    <cofactor evidence="1">
        <name>FMN</name>
        <dbReference type="ChEBI" id="CHEBI:58210"/>
    </cofactor>
</comment>
<dbReference type="InterPro" id="IPR001155">
    <property type="entry name" value="OxRdtase_FMN_N"/>
</dbReference>
<protein>
    <submittedName>
        <fullName evidence="12">FAD-dependent oxidoreductase</fullName>
    </submittedName>
</protein>
<dbReference type="Pfam" id="PF07992">
    <property type="entry name" value="Pyr_redox_2"/>
    <property type="match status" value="1"/>
</dbReference>
<dbReference type="GO" id="GO:0010181">
    <property type="term" value="F:FMN binding"/>
    <property type="evidence" value="ECO:0007669"/>
    <property type="project" value="InterPro"/>
</dbReference>
<dbReference type="InterPro" id="IPR023753">
    <property type="entry name" value="FAD/NAD-binding_dom"/>
</dbReference>
<dbReference type="AlphaFoldDB" id="A0A9D1ID15"/>
<evidence type="ECO:0000259" key="10">
    <source>
        <dbReference type="Pfam" id="PF00724"/>
    </source>
</evidence>
<dbReference type="GO" id="GO:0016491">
    <property type="term" value="F:oxidoreductase activity"/>
    <property type="evidence" value="ECO:0007669"/>
    <property type="project" value="UniProtKB-KW"/>
</dbReference>
<dbReference type="Proteomes" id="UP000824071">
    <property type="component" value="Unassembled WGS sequence"/>
</dbReference>
<evidence type="ECO:0000256" key="2">
    <source>
        <dbReference type="ARBA" id="ARBA00001966"/>
    </source>
</evidence>
<dbReference type="Pfam" id="PF00724">
    <property type="entry name" value="Oxidored_FMN"/>
    <property type="match status" value="1"/>
</dbReference>
<dbReference type="InterPro" id="IPR051793">
    <property type="entry name" value="NADH:flavin_oxidoreductase"/>
</dbReference>
<dbReference type="GO" id="GO:0051536">
    <property type="term" value="F:iron-sulfur cluster binding"/>
    <property type="evidence" value="ECO:0007669"/>
    <property type="project" value="UniProtKB-KW"/>
</dbReference>
<comment type="cofactor">
    <cofactor evidence="2">
        <name>[4Fe-4S] cluster</name>
        <dbReference type="ChEBI" id="CHEBI:49883"/>
    </cofactor>
</comment>
<dbReference type="InterPro" id="IPR013785">
    <property type="entry name" value="Aldolase_TIM"/>
</dbReference>
<dbReference type="Gene3D" id="3.20.20.70">
    <property type="entry name" value="Aldolase class I"/>
    <property type="match status" value="1"/>
</dbReference>
<dbReference type="PANTHER" id="PTHR42917:SF2">
    <property type="entry name" value="2,4-DIENOYL-COA REDUCTASE [(2E)-ENOYL-COA-PRODUCING]"/>
    <property type="match status" value="1"/>
</dbReference>
<evidence type="ECO:0000256" key="1">
    <source>
        <dbReference type="ARBA" id="ARBA00001917"/>
    </source>
</evidence>